<reference evidence="2" key="1">
    <citation type="submission" date="2020-06" db="EMBL/GenBank/DDBJ databases">
        <authorList>
            <person name="Onetto C."/>
        </authorList>
    </citation>
    <scope>NUCLEOTIDE SEQUENCE</scope>
</reference>
<organism evidence="2 3">
    <name type="scientific">Aureobasidium uvarum</name>
    <dbReference type="NCBI Taxonomy" id="2773716"/>
    <lineage>
        <taxon>Eukaryota</taxon>
        <taxon>Fungi</taxon>
        <taxon>Dikarya</taxon>
        <taxon>Ascomycota</taxon>
        <taxon>Pezizomycotina</taxon>
        <taxon>Dothideomycetes</taxon>
        <taxon>Dothideomycetidae</taxon>
        <taxon>Dothideales</taxon>
        <taxon>Saccotheciaceae</taxon>
        <taxon>Aureobasidium</taxon>
    </lineage>
</organism>
<dbReference type="AlphaFoldDB" id="A0A9N8PQG9"/>
<sequence>MATQADIDVLSDKLSTTRPLSWIIVDCPVVAIFKNNFTEHQDSLGQPLNRNGCGDLLRLWVGMNEDTHELFVTLTIRIRVSPVRKKTRRQGRLMFMIVPANALQLQGTVVDYADLDNKLSPSLFDMPSDTQSGECKLLHVSLNLGPHISDVIMPEYQCRSNVVPQAMVLLRKLKSLSEASSFHLYTNQDESRQAAIQHVSNILPDGHAMMTPSVDLKGFYPGGRSACRNMWVEQGWLKAGDKTVADGHYGIERNQKKIQDTSEQQPPPPYEPNTVPSPVIASQRPDEVLSLPPVIALEPQQGLPELPATAPPSTDIHVGLDGQYACAHKSASPSIAIDQVCSHARRCSPSTPEASLSSGYTATFLSGFPTQSPIHRIRDALAAKAVTAESSCPSVQVAASCIGDRAFHTDNASTRANTPSAIFNSFPGSATRKRLPSYSLEEVTSNIAKRQAVAQPSAQTLHLNSLRADFSPTVADTISHHDANTFHASTKEDDFSTQGNQLSQWLSHAWHHCPTAHYLFIAELLSYGAALSGNHSQDDITTCHINCTLALLAHCTKQRLAEDFNYASTDREVDAETRALIRWLYVLRPGADMEMFSALLHLSVLSQQSLLVSRLGGEYDSLVAGFQRQKAELVSQVCIQHGAAVLQNHSNDFISMMLREKDCVHDM</sequence>
<comment type="caution">
    <text evidence="2">The sequence shown here is derived from an EMBL/GenBank/DDBJ whole genome shotgun (WGS) entry which is preliminary data.</text>
</comment>
<proteinExistence type="predicted"/>
<evidence type="ECO:0000256" key="1">
    <source>
        <dbReference type="SAM" id="MobiDB-lite"/>
    </source>
</evidence>
<dbReference type="EMBL" id="CAINUL010000002">
    <property type="protein sequence ID" value="CAD0107980.1"/>
    <property type="molecule type" value="Genomic_DNA"/>
</dbReference>
<evidence type="ECO:0000313" key="2">
    <source>
        <dbReference type="EMBL" id="CAD0107980.1"/>
    </source>
</evidence>
<keyword evidence="3" id="KW-1185">Reference proteome</keyword>
<gene>
    <name evidence="2" type="ORF">AWRI4620_LOCUS2235</name>
</gene>
<protein>
    <submittedName>
        <fullName evidence="2">Uncharacterized protein</fullName>
    </submittedName>
</protein>
<feature type="region of interest" description="Disordered" evidence="1">
    <location>
        <begin position="253"/>
        <end position="274"/>
    </location>
</feature>
<name>A0A9N8PQG9_9PEZI</name>
<dbReference type="Proteomes" id="UP000745764">
    <property type="component" value="Unassembled WGS sequence"/>
</dbReference>
<dbReference type="OrthoDB" id="3875231at2759"/>
<accession>A0A9N8PQG9</accession>
<evidence type="ECO:0000313" key="3">
    <source>
        <dbReference type="Proteomes" id="UP000745764"/>
    </source>
</evidence>